<organism evidence="5 6">
    <name type="scientific">Saccharothrix syringae</name>
    <name type="common">Nocardiopsis syringae</name>
    <dbReference type="NCBI Taxonomy" id="103733"/>
    <lineage>
        <taxon>Bacteria</taxon>
        <taxon>Bacillati</taxon>
        <taxon>Actinomycetota</taxon>
        <taxon>Actinomycetes</taxon>
        <taxon>Pseudonocardiales</taxon>
        <taxon>Pseudonocardiaceae</taxon>
        <taxon>Saccharothrix</taxon>
    </lineage>
</organism>
<evidence type="ECO:0000256" key="2">
    <source>
        <dbReference type="ARBA" id="ARBA00022679"/>
    </source>
</evidence>
<protein>
    <submittedName>
        <fullName evidence="5">Glycosyltransferase family 1 protein</fullName>
    </submittedName>
</protein>
<evidence type="ECO:0000259" key="4">
    <source>
        <dbReference type="Pfam" id="PF13439"/>
    </source>
</evidence>
<keyword evidence="1" id="KW-0328">Glycosyltransferase</keyword>
<dbReference type="Gene3D" id="3.40.50.2000">
    <property type="entry name" value="Glycogen Phosphorylase B"/>
    <property type="match status" value="2"/>
</dbReference>
<dbReference type="PANTHER" id="PTHR12526:SF635">
    <property type="entry name" value="GLYCOSYL TRANSFERASE GROUP 1"/>
    <property type="match status" value="1"/>
</dbReference>
<dbReference type="OrthoDB" id="506201at2"/>
<dbReference type="Proteomes" id="UP000325787">
    <property type="component" value="Chromosome"/>
</dbReference>
<dbReference type="AlphaFoldDB" id="A0A5Q0HDS1"/>
<gene>
    <name evidence="5" type="ORF">EKG83_24740</name>
</gene>
<proteinExistence type="predicted"/>
<feature type="domain" description="Glycosyl transferase family 1" evidence="3">
    <location>
        <begin position="185"/>
        <end position="338"/>
    </location>
</feature>
<dbReference type="CDD" id="cd03801">
    <property type="entry name" value="GT4_PimA-like"/>
    <property type="match status" value="1"/>
</dbReference>
<evidence type="ECO:0000259" key="3">
    <source>
        <dbReference type="Pfam" id="PF00534"/>
    </source>
</evidence>
<dbReference type="SUPFAM" id="SSF53756">
    <property type="entry name" value="UDP-Glycosyltransferase/glycogen phosphorylase"/>
    <property type="match status" value="1"/>
</dbReference>
<evidence type="ECO:0000313" key="6">
    <source>
        <dbReference type="Proteomes" id="UP000325787"/>
    </source>
</evidence>
<dbReference type="Pfam" id="PF13439">
    <property type="entry name" value="Glyco_transf_4"/>
    <property type="match status" value="1"/>
</dbReference>
<dbReference type="InterPro" id="IPR028098">
    <property type="entry name" value="Glyco_trans_4-like_N"/>
</dbReference>
<name>A0A5Q0HDS1_SACSY</name>
<reference evidence="6" key="1">
    <citation type="journal article" date="2021" name="Curr. Microbiol.">
        <title>Complete genome of nocamycin-producing strain Saccharothrix syringae NRRL B-16468 reveals the biosynthetic potential for secondary metabolites.</title>
        <authorList>
            <person name="Mo X."/>
            <person name="Yang S."/>
        </authorList>
    </citation>
    <scope>NUCLEOTIDE SEQUENCE [LARGE SCALE GENOMIC DNA]</scope>
    <source>
        <strain evidence="6">ATCC 51364 / DSM 43886 / JCM 6844 / KCTC 9398 / NBRC 14523 / NRRL B-16468 / INA 2240</strain>
    </source>
</reference>
<dbReference type="EMBL" id="CP034550">
    <property type="protein sequence ID" value="QFZ24478.1"/>
    <property type="molecule type" value="Genomic_DNA"/>
</dbReference>
<dbReference type="KEGG" id="ssyi:EKG83_24740"/>
<accession>A0A5Q0HDS1</accession>
<evidence type="ECO:0000256" key="1">
    <source>
        <dbReference type="ARBA" id="ARBA00022676"/>
    </source>
</evidence>
<dbReference type="InterPro" id="IPR001296">
    <property type="entry name" value="Glyco_trans_1"/>
</dbReference>
<dbReference type="Pfam" id="PF00534">
    <property type="entry name" value="Glycos_transf_1"/>
    <property type="match status" value="1"/>
</dbReference>
<keyword evidence="6" id="KW-1185">Reference proteome</keyword>
<dbReference type="PANTHER" id="PTHR12526">
    <property type="entry name" value="GLYCOSYLTRANSFERASE"/>
    <property type="match status" value="1"/>
</dbReference>
<evidence type="ECO:0000313" key="5">
    <source>
        <dbReference type="EMBL" id="QFZ24478.1"/>
    </source>
</evidence>
<keyword evidence="2 5" id="KW-0808">Transferase</keyword>
<feature type="domain" description="Glycosyltransferase subfamily 4-like N-terminal" evidence="4">
    <location>
        <begin position="17"/>
        <end position="174"/>
    </location>
</feature>
<sequence>MRVLHLGFEDPALPGSGGGAVRTHEVNRRLARDHDVTVLTTRWPGCADRVQDGVRYEHVGLGRGRTHLGRIAGYALVLPFATRRREADLVVEDFFAPVSSTGAPRWTGRPTVGVVQWLNAREKSRQYRLPFFLVERAGVRAHRRLVAVSAGVADRLRALNPAAHVDVIGNGVDAAAFEVAVPRGRDVVFVGRLETAQKGLDLLLTAFAGIADRLPGDLVLAGDGPDGDALRARAASLGLADRVRFPGRVADRAKFELFAAAAVVAVPSRFETFGIVAAEAAACGSPVVAFDIDCLREVVPDGVGVRVPAFDTAALGRALLDLAVDPDRADRMGARGRELARSRSWDRIARQQEEAYLSAVREWHREVGGGR</sequence>
<dbReference type="GO" id="GO:0016757">
    <property type="term" value="F:glycosyltransferase activity"/>
    <property type="evidence" value="ECO:0007669"/>
    <property type="project" value="UniProtKB-KW"/>
</dbReference>